<evidence type="ECO:0008006" key="4">
    <source>
        <dbReference type="Google" id="ProtNLM"/>
    </source>
</evidence>
<dbReference type="RefSeq" id="WP_148381619.1">
    <property type="nucleotide sequence ID" value="NZ_VSKN01000036.1"/>
</dbReference>
<keyword evidence="3" id="KW-1185">Reference proteome</keyword>
<evidence type="ECO:0000313" key="2">
    <source>
        <dbReference type="EMBL" id="TYC08431.1"/>
    </source>
</evidence>
<evidence type="ECO:0000256" key="1">
    <source>
        <dbReference type="SAM" id="SignalP"/>
    </source>
</evidence>
<dbReference type="PROSITE" id="PS51257">
    <property type="entry name" value="PROKAR_LIPOPROTEIN"/>
    <property type="match status" value="1"/>
</dbReference>
<protein>
    <recommendedName>
        <fullName evidence="4">Lipoprotein</fullName>
    </recommendedName>
</protein>
<comment type="caution">
    <text evidence="2">The sequence shown here is derived from an EMBL/GenBank/DDBJ whole genome shotgun (WGS) entry which is preliminary data.</text>
</comment>
<gene>
    <name evidence="2" type="ORF">ES677_14465</name>
</gene>
<accession>A0ABY3M722</accession>
<name>A0ABY3M722_9FLAO</name>
<organism evidence="2 3">
    <name type="scientific">Bizionia gelidisalsuginis</name>
    <dbReference type="NCBI Taxonomy" id="291188"/>
    <lineage>
        <taxon>Bacteria</taxon>
        <taxon>Pseudomonadati</taxon>
        <taxon>Bacteroidota</taxon>
        <taxon>Flavobacteriia</taxon>
        <taxon>Flavobacteriales</taxon>
        <taxon>Flavobacteriaceae</taxon>
        <taxon>Bizionia</taxon>
    </lineage>
</organism>
<reference evidence="2 3" key="1">
    <citation type="submission" date="2019-08" db="EMBL/GenBank/DDBJ databases">
        <title>Genomes of Antarctic Bizionia species.</title>
        <authorList>
            <person name="Bowman J.P."/>
        </authorList>
    </citation>
    <scope>NUCLEOTIDE SEQUENCE [LARGE SCALE GENOMIC DNA]</scope>
    <source>
        <strain evidence="2 3">IC164</strain>
    </source>
</reference>
<feature type="signal peptide" evidence="1">
    <location>
        <begin position="1"/>
        <end position="21"/>
    </location>
</feature>
<sequence length="155" mass="16963">MKSIIKITTILFFALSLSSCSNDNTEDLNDNQLIDNNQSIDKIMSEITKLGNENEKAVAFQIVLENGKFTKKNVKIVDDIKFINDFENGYNGTSNQLIQDTMQINCETEDGTITTYCDGDDGGCVGGAIRNCLDSGGCATVCGARITYIPKKIKL</sequence>
<evidence type="ECO:0000313" key="3">
    <source>
        <dbReference type="Proteomes" id="UP000323621"/>
    </source>
</evidence>
<feature type="chain" id="PRO_5047153987" description="Lipoprotein" evidence="1">
    <location>
        <begin position="22"/>
        <end position="155"/>
    </location>
</feature>
<keyword evidence="1" id="KW-0732">Signal</keyword>
<dbReference type="EMBL" id="VSKN01000036">
    <property type="protein sequence ID" value="TYC08431.1"/>
    <property type="molecule type" value="Genomic_DNA"/>
</dbReference>
<proteinExistence type="predicted"/>
<dbReference type="Proteomes" id="UP000323621">
    <property type="component" value="Unassembled WGS sequence"/>
</dbReference>